<protein>
    <recommendedName>
        <fullName evidence="6">Glycosyltransferase family 25 protein</fullName>
    </recommendedName>
</protein>
<evidence type="ECO:0000256" key="3">
    <source>
        <dbReference type="ARBA" id="ARBA00022679"/>
    </source>
</evidence>
<keyword evidence="3" id="KW-0808">Transferase</keyword>
<dbReference type="GO" id="GO:0016740">
    <property type="term" value="F:transferase activity"/>
    <property type="evidence" value="ECO:0007669"/>
    <property type="project" value="UniProtKB-KW"/>
</dbReference>
<keyword evidence="5" id="KW-1185">Reference proteome</keyword>
<accession>A0A136IMI4</accession>
<evidence type="ECO:0000256" key="1">
    <source>
        <dbReference type="ARBA" id="ARBA00006721"/>
    </source>
</evidence>
<dbReference type="PANTHER" id="PTHR10730">
    <property type="entry name" value="PROCOLLAGEN-LYSINE,2-OXOGLUTARATE 5-DIOXYGENASE/GLYCOSYLTRANSFERASE 25 FAMILY MEMBER"/>
    <property type="match status" value="1"/>
</dbReference>
<dbReference type="EMBL" id="KQ964271">
    <property type="protein sequence ID" value="KXJ86054.1"/>
    <property type="molecule type" value="Genomic_DNA"/>
</dbReference>
<feature type="non-terminal residue" evidence="4">
    <location>
        <position position="1"/>
    </location>
</feature>
<dbReference type="AlphaFoldDB" id="A0A136IMI4"/>
<dbReference type="Proteomes" id="UP000070501">
    <property type="component" value="Unassembled WGS sequence"/>
</dbReference>
<gene>
    <name evidence="4" type="ORF">Micbo1qcDRAFT_126930</name>
</gene>
<evidence type="ECO:0000313" key="5">
    <source>
        <dbReference type="Proteomes" id="UP000070501"/>
    </source>
</evidence>
<evidence type="ECO:0000256" key="2">
    <source>
        <dbReference type="ARBA" id="ARBA00022676"/>
    </source>
</evidence>
<sequence length="295" mass="32431">FQKMLVLSTKPSWRTRGLLAAAKLTGLDFSIPPQPPNALTTIEGFMAMSPKGDKTRPALGSAAAWLAHIDLLKYVVASDLESAFIVEDDVDWDTRIKDQMQLISDNVVAPTEATANDNTPYGTAWDVLWIGHCGSLGRNDSTHRRPMAYLDDTRVPSANFTGWSRNYFLNDGNREGHRFVQESSMTICTFGYAVSRKGVRNVLEQTMKGGYEAFDVALHGHCADGRLKCVTVSPTVFHHYEPSAEHGYVSPVREGDGKGKAKAEKEFEGFKGSTANILQSARCAALWGETCLRVP</sequence>
<reference evidence="5" key="1">
    <citation type="submission" date="2016-02" db="EMBL/GenBank/DDBJ databases">
        <title>Draft genome sequence of Microdochium bolleyi, a fungal endophyte of beachgrass.</title>
        <authorList>
            <consortium name="DOE Joint Genome Institute"/>
            <person name="David A.S."/>
            <person name="May G."/>
            <person name="Haridas S."/>
            <person name="Lim J."/>
            <person name="Wang M."/>
            <person name="Labutti K."/>
            <person name="Lipzen A."/>
            <person name="Barry K."/>
            <person name="Grigoriev I.V."/>
        </authorList>
    </citation>
    <scope>NUCLEOTIDE SEQUENCE [LARGE SCALE GENOMIC DNA]</scope>
    <source>
        <strain evidence="5">J235TASD1</strain>
    </source>
</reference>
<name>A0A136IMI4_9PEZI</name>
<evidence type="ECO:0008006" key="6">
    <source>
        <dbReference type="Google" id="ProtNLM"/>
    </source>
</evidence>
<comment type="similarity">
    <text evidence="1">Belongs to the glycosyltransferase 25 family.</text>
</comment>
<dbReference type="InParanoid" id="A0A136IMI4"/>
<dbReference type="OrthoDB" id="47375at2759"/>
<dbReference type="InterPro" id="IPR050757">
    <property type="entry name" value="Collagen_mod_GT25"/>
</dbReference>
<keyword evidence="2" id="KW-0328">Glycosyltransferase</keyword>
<dbReference type="PANTHER" id="PTHR10730:SF53">
    <property type="entry name" value="GLYCOSYLTRANSFERASE 25 FAMILY MEMBER"/>
    <property type="match status" value="1"/>
</dbReference>
<proteinExistence type="inferred from homology"/>
<evidence type="ECO:0000313" key="4">
    <source>
        <dbReference type="EMBL" id="KXJ86054.1"/>
    </source>
</evidence>
<organism evidence="4 5">
    <name type="scientific">Microdochium bolleyi</name>
    <dbReference type="NCBI Taxonomy" id="196109"/>
    <lineage>
        <taxon>Eukaryota</taxon>
        <taxon>Fungi</taxon>
        <taxon>Dikarya</taxon>
        <taxon>Ascomycota</taxon>
        <taxon>Pezizomycotina</taxon>
        <taxon>Sordariomycetes</taxon>
        <taxon>Xylariomycetidae</taxon>
        <taxon>Xylariales</taxon>
        <taxon>Microdochiaceae</taxon>
        <taxon>Microdochium</taxon>
    </lineage>
</organism>